<evidence type="ECO:0000256" key="1">
    <source>
        <dbReference type="SAM" id="SignalP"/>
    </source>
</evidence>
<comment type="caution">
    <text evidence="2">The sequence shown here is derived from an EMBL/GenBank/DDBJ whole genome shotgun (WGS) entry which is preliminary data.</text>
</comment>
<feature type="chain" id="PRO_5032978511" description="Secreted RxLR effector peptide protein" evidence="1">
    <location>
        <begin position="17"/>
        <end position="161"/>
    </location>
</feature>
<dbReference type="OMA" id="RIYTHNA"/>
<dbReference type="EMBL" id="WSZM01000097">
    <property type="protein sequence ID" value="KAF4042737.1"/>
    <property type="molecule type" value="Genomic_DNA"/>
</dbReference>
<dbReference type="AlphaFoldDB" id="A0A833SXR9"/>
<evidence type="ECO:0008006" key="4">
    <source>
        <dbReference type="Google" id="ProtNLM"/>
    </source>
</evidence>
<name>A0A833SXR9_PHYIN</name>
<sequence>MKLLAAIILLASMTRALSLVAASIQVKRVPIDMIQLNDADCTDGGRFLRGYRFDDKNNRIYTHNAINEDREYQSTANVVSSKLVAKLLTTWKTMTDKDFQNLQLFLNKETTLEKLYRKGATPFKLFTGINRNGIPNEGAIRARWEKYFDFWVAKKNAALPK</sequence>
<gene>
    <name evidence="2" type="ORF">GN244_ATG05043</name>
</gene>
<organism evidence="2 3">
    <name type="scientific">Phytophthora infestans</name>
    <name type="common">Potato late blight agent</name>
    <name type="synonym">Botrytis infestans</name>
    <dbReference type="NCBI Taxonomy" id="4787"/>
    <lineage>
        <taxon>Eukaryota</taxon>
        <taxon>Sar</taxon>
        <taxon>Stramenopiles</taxon>
        <taxon>Oomycota</taxon>
        <taxon>Peronosporomycetes</taxon>
        <taxon>Peronosporales</taxon>
        <taxon>Peronosporaceae</taxon>
        <taxon>Phytophthora</taxon>
    </lineage>
</organism>
<keyword evidence="1" id="KW-0732">Signal</keyword>
<proteinExistence type="predicted"/>
<evidence type="ECO:0000313" key="2">
    <source>
        <dbReference type="EMBL" id="KAF4042737.1"/>
    </source>
</evidence>
<evidence type="ECO:0000313" key="3">
    <source>
        <dbReference type="Proteomes" id="UP000602510"/>
    </source>
</evidence>
<accession>A0A833SXR9</accession>
<dbReference type="Proteomes" id="UP000602510">
    <property type="component" value="Unassembled WGS sequence"/>
</dbReference>
<reference evidence="2" key="1">
    <citation type="submission" date="2020-04" db="EMBL/GenBank/DDBJ databases">
        <title>Hybrid Assembly of Korean Phytophthora infestans isolates.</title>
        <authorList>
            <person name="Prokchorchik M."/>
            <person name="Lee Y."/>
            <person name="Seo J."/>
            <person name="Cho J.-H."/>
            <person name="Park Y.-E."/>
            <person name="Jang D.-C."/>
            <person name="Im J.-S."/>
            <person name="Choi J.-G."/>
            <person name="Park H.-J."/>
            <person name="Lee G.-B."/>
            <person name="Lee Y.-G."/>
            <person name="Hong S.-Y."/>
            <person name="Cho K."/>
            <person name="Sohn K.H."/>
        </authorList>
    </citation>
    <scope>NUCLEOTIDE SEQUENCE</scope>
    <source>
        <strain evidence="2">KR_1_A1</strain>
    </source>
</reference>
<protein>
    <recommendedName>
        <fullName evidence="4">Secreted RxLR effector peptide protein</fullName>
    </recommendedName>
</protein>
<feature type="signal peptide" evidence="1">
    <location>
        <begin position="1"/>
        <end position="16"/>
    </location>
</feature>
<keyword evidence="3" id="KW-1185">Reference proteome</keyword>